<sequence>MEDEVKSVSVAEEIIPEVEDNYLKFLNVVDPLIEMIGSSKLGCVNEINNHGNQGGALIDGMSHNNIWDGKFMLADDDKWVKENGRAGSENVILCFFRPKTDALMWTRPKERCKIMKLGLQWLGILTLRHLTPSHLDLGLDRSKSYAPRCYVLPNEIEGCEGNRESAETTEEEDEDQQEADNEARKTKEIYKRGRIIFNGDDDDAILTTFILKQSEEKS</sequence>
<evidence type="ECO:0000313" key="2">
    <source>
        <dbReference type="EMBL" id="MED6175153.1"/>
    </source>
</evidence>
<accession>A0ABU6VR77</accession>
<name>A0ABU6VR77_9FABA</name>
<proteinExistence type="predicted"/>
<keyword evidence="3" id="KW-1185">Reference proteome</keyword>
<gene>
    <name evidence="2" type="ORF">PIB30_075669</name>
</gene>
<evidence type="ECO:0000256" key="1">
    <source>
        <dbReference type="SAM" id="MobiDB-lite"/>
    </source>
</evidence>
<comment type="caution">
    <text evidence="2">The sequence shown here is derived from an EMBL/GenBank/DDBJ whole genome shotgun (WGS) entry which is preliminary data.</text>
</comment>
<evidence type="ECO:0000313" key="3">
    <source>
        <dbReference type="Proteomes" id="UP001341840"/>
    </source>
</evidence>
<dbReference type="EMBL" id="JASCZI010152006">
    <property type="protein sequence ID" value="MED6175153.1"/>
    <property type="molecule type" value="Genomic_DNA"/>
</dbReference>
<reference evidence="2 3" key="1">
    <citation type="journal article" date="2023" name="Plants (Basel)">
        <title>Bridging the Gap: Combining Genomics and Transcriptomics Approaches to Understand Stylosanthes scabra, an Orphan Legume from the Brazilian Caatinga.</title>
        <authorList>
            <person name="Ferreira-Neto J.R.C."/>
            <person name="da Silva M.D."/>
            <person name="Binneck E."/>
            <person name="de Melo N.F."/>
            <person name="da Silva R.H."/>
            <person name="de Melo A.L.T.M."/>
            <person name="Pandolfi V."/>
            <person name="Bustamante F.O."/>
            <person name="Brasileiro-Vidal A.C."/>
            <person name="Benko-Iseppon A.M."/>
        </authorList>
    </citation>
    <scope>NUCLEOTIDE SEQUENCE [LARGE SCALE GENOMIC DNA]</scope>
    <source>
        <tissue evidence="2">Leaves</tissue>
    </source>
</reference>
<feature type="region of interest" description="Disordered" evidence="1">
    <location>
        <begin position="160"/>
        <end position="185"/>
    </location>
</feature>
<feature type="compositionally biased region" description="Acidic residues" evidence="1">
    <location>
        <begin position="167"/>
        <end position="180"/>
    </location>
</feature>
<dbReference type="Proteomes" id="UP001341840">
    <property type="component" value="Unassembled WGS sequence"/>
</dbReference>
<organism evidence="2 3">
    <name type="scientific">Stylosanthes scabra</name>
    <dbReference type="NCBI Taxonomy" id="79078"/>
    <lineage>
        <taxon>Eukaryota</taxon>
        <taxon>Viridiplantae</taxon>
        <taxon>Streptophyta</taxon>
        <taxon>Embryophyta</taxon>
        <taxon>Tracheophyta</taxon>
        <taxon>Spermatophyta</taxon>
        <taxon>Magnoliopsida</taxon>
        <taxon>eudicotyledons</taxon>
        <taxon>Gunneridae</taxon>
        <taxon>Pentapetalae</taxon>
        <taxon>rosids</taxon>
        <taxon>fabids</taxon>
        <taxon>Fabales</taxon>
        <taxon>Fabaceae</taxon>
        <taxon>Papilionoideae</taxon>
        <taxon>50 kb inversion clade</taxon>
        <taxon>dalbergioids sensu lato</taxon>
        <taxon>Dalbergieae</taxon>
        <taxon>Pterocarpus clade</taxon>
        <taxon>Stylosanthes</taxon>
    </lineage>
</organism>
<protein>
    <submittedName>
        <fullName evidence="2">Uncharacterized protein</fullName>
    </submittedName>
</protein>